<evidence type="ECO:0000256" key="3">
    <source>
        <dbReference type="ARBA" id="ARBA00022576"/>
    </source>
</evidence>
<feature type="domain" description="Aminotransferase class I/classII large" evidence="7">
    <location>
        <begin position="13"/>
        <end position="370"/>
    </location>
</feature>
<dbReference type="CDD" id="cd00609">
    <property type="entry name" value="AAT_like"/>
    <property type="match status" value="1"/>
</dbReference>
<dbReference type="GO" id="GO:0042853">
    <property type="term" value="P:L-alanine catabolic process"/>
    <property type="evidence" value="ECO:0007669"/>
    <property type="project" value="UniProtKB-UniPathway"/>
</dbReference>
<dbReference type="GO" id="GO:0004021">
    <property type="term" value="F:L-alanine:2-oxoglutarate aminotransferase activity"/>
    <property type="evidence" value="ECO:0007669"/>
    <property type="project" value="TreeGrafter"/>
</dbReference>
<comment type="cofactor">
    <cofactor evidence="1">
        <name>pyridoxal 5'-phosphate</name>
        <dbReference type="ChEBI" id="CHEBI:597326"/>
    </cofactor>
</comment>
<keyword evidence="5" id="KW-0663">Pyridoxal phosphate</keyword>
<dbReference type="SUPFAM" id="SSF53383">
    <property type="entry name" value="PLP-dependent transferases"/>
    <property type="match status" value="1"/>
</dbReference>
<evidence type="ECO:0000256" key="5">
    <source>
        <dbReference type="ARBA" id="ARBA00022898"/>
    </source>
</evidence>
<accession>A0A7S4ADU4</accession>
<dbReference type="InterPro" id="IPR015421">
    <property type="entry name" value="PyrdxlP-dep_Trfase_major"/>
</dbReference>
<dbReference type="Gene3D" id="3.90.1150.10">
    <property type="entry name" value="Aspartate Aminotransferase, domain 1"/>
    <property type="match status" value="1"/>
</dbReference>
<dbReference type="PRINTS" id="PR00753">
    <property type="entry name" value="ACCSYNTHASE"/>
</dbReference>
<dbReference type="EMBL" id="HBIX01006639">
    <property type="protein sequence ID" value="CAE0712490.1"/>
    <property type="molecule type" value="Transcribed_RNA"/>
</dbReference>
<evidence type="ECO:0000256" key="4">
    <source>
        <dbReference type="ARBA" id="ARBA00022679"/>
    </source>
</evidence>
<dbReference type="FunFam" id="3.90.1150.10:FF:000010">
    <property type="entry name" value="Alanine aminotransferase 2"/>
    <property type="match status" value="1"/>
</dbReference>
<dbReference type="UniPathway" id="UPA00528">
    <property type="reaction ID" value="UER00586"/>
</dbReference>
<dbReference type="AlphaFoldDB" id="A0A7S4ADU4"/>
<proteinExistence type="inferred from homology"/>
<evidence type="ECO:0000259" key="7">
    <source>
        <dbReference type="Pfam" id="PF00155"/>
    </source>
</evidence>
<dbReference type="Gene3D" id="3.40.640.10">
    <property type="entry name" value="Type I PLP-dependent aspartate aminotransferase-like (Major domain)"/>
    <property type="match status" value="1"/>
</dbReference>
<reference evidence="8" key="1">
    <citation type="submission" date="2021-01" db="EMBL/GenBank/DDBJ databases">
        <authorList>
            <person name="Corre E."/>
            <person name="Pelletier E."/>
            <person name="Niang G."/>
            <person name="Scheremetjew M."/>
            <person name="Finn R."/>
            <person name="Kale V."/>
            <person name="Holt S."/>
            <person name="Cochrane G."/>
            <person name="Meng A."/>
            <person name="Brown T."/>
            <person name="Cohen L."/>
        </authorList>
    </citation>
    <scope>NUCLEOTIDE SEQUENCE</scope>
    <source>
        <strain evidence="8">10249 10 AB</strain>
    </source>
</reference>
<dbReference type="FunFam" id="3.40.640.10:FF:000104">
    <property type="entry name" value="Alanine aminotransferase, putative"/>
    <property type="match status" value="1"/>
</dbReference>
<evidence type="ECO:0000256" key="2">
    <source>
        <dbReference type="ARBA" id="ARBA00011738"/>
    </source>
</evidence>
<dbReference type="InterPro" id="IPR045088">
    <property type="entry name" value="ALAT1/2-like"/>
</dbReference>
<comment type="subunit">
    <text evidence="2">Homodimer.</text>
</comment>
<dbReference type="Pfam" id="PF00155">
    <property type="entry name" value="Aminotran_1_2"/>
    <property type="match status" value="1"/>
</dbReference>
<evidence type="ECO:0000256" key="6">
    <source>
        <dbReference type="ARBA" id="ARBA00025785"/>
    </source>
</evidence>
<comment type="similarity">
    <text evidence="6">Belongs to the class-I pyridoxal-phosphate-dependent aminotransferase family. Alanine aminotransferase subfamily.</text>
</comment>
<dbReference type="InterPro" id="IPR015422">
    <property type="entry name" value="PyrdxlP-dep_Trfase_small"/>
</dbReference>
<dbReference type="InterPro" id="IPR015424">
    <property type="entry name" value="PyrdxlP-dep_Trfase"/>
</dbReference>
<dbReference type="PANTHER" id="PTHR11751">
    <property type="entry name" value="ALANINE AMINOTRANSFERASE"/>
    <property type="match status" value="1"/>
</dbReference>
<dbReference type="InterPro" id="IPR004839">
    <property type="entry name" value="Aminotransferase_I/II_large"/>
</dbReference>
<organism evidence="8">
    <name type="scientific">Pseudo-nitzschia australis</name>
    <dbReference type="NCBI Taxonomy" id="44445"/>
    <lineage>
        <taxon>Eukaryota</taxon>
        <taxon>Sar</taxon>
        <taxon>Stramenopiles</taxon>
        <taxon>Ochrophyta</taxon>
        <taxon>Bacillariophyta</taxon>
        <taxon>Bacillariophyceae</taxon>
        <taxon>Bacillariophycidae</taxon>
        <taxon>Bacillariales</taxon>
        <taxon>Bacillariaceae</taxon>
        <taxon>Pseudo-nitzschia</taxon>
    </lineage>
</organism>
<protein>
    <recommendedName>
        <fullName evidence="7">Aminotransferase class I/classII large domain-containing protein</fullName>
    </recommendedName>
</protein>
<dbReference type="GO" id="GO:0030170">
    <property type="term" value="F:pyridoxal phosphate binding"/>
    <property type="evidence" value="ECO:0007669"/>
    <property type="project" value="InterPro"/>
</dbReference>
<gene>
    <name evidence="8" type="ORF">PAUS00366_LOCUS5242</name>
</gene>
<dbReference type="PANTHER" id="PTHR11751:SF29">
    <property type="entry name" value="ALANINE TRANSAMINASE"/>
    <property type="match status" value="1"/>
</dbReference>
<sequence length="397" mass="43366">MFPADVVARATTILQILEGSGTGAYTGSQGALGFRKDVARFIQERDGGDRYPAYPGNIFLSNGASAAIESVLTTIMSTELCGVMVPIPQYPLYSALIAKLTGTQVDYHLDEENNWAASKETLERELKSANSDGVVVKALVLINPGNPTGQVLSRPELEIICKFCAENGIVLLADEVYQKNVYDPDKKFLSAKKIALETSGCEQLQLISFHSTSKGLIGECGRRGGYMELHNINDYVQSQLFKLASCSLCSSVSGQVMTSLMVNPPKPGDESYDLFAKEEEEIFEGLKRRSKALVEGLNKVEGITCNPAEGAMYAFPRVDIPAKAITYAEENDMTPDTFYCMSLLEETGICVVPGSGFGQKEGRYGFRTTFLPPDEQLIPAIDLFASHHHNFCARFVD</sequence>
<name>A0A7S4ADU4_9STRA</name>
<keyword evidence="4" id="KW-0808">Transferase</keyword>
<evidence type="ECO:0000313" key="8">
    <source>
        <dbReference type="EMBL" id="CAE0712490.1"/>
    </source>
</evidence>
<evidence type="ECO:0000256" key="1">
    <source>
        <dbReference type="ARBA" id="ARBA00001933"/>
    </source>
</evidence>
<keyword evidence="3" id="KW-0032">Aminotransferase</keyword>
<dbReference type="Gene3D" id="1.10.287.1970">
    <property type="match status" value="1"/>
</dbReference>